<dbReference type="CDD" id="cd00130">
    <property type="entry name" value="PAS"/>
    <property type="match status" value="1"/>
</dbReference>
<dbReference type="PROSITE" id="PS50112">
    <property type="entry name" value="PAS"/>
    <property type="match status" value="1"/>
</dbReference>
<dbReference type="NCBIfam" id="TIGR00229">
    <property type="entry name" value="sensory_box"/>
    <property type="match status" value="1"/>
</dbReference>
<keyword evidence="3" id="KW-1185">Reference proteome</keyword>
<proteinExistence type="predicted"/>
<dbReference type="InterPro" id="IPR035965">
    <property type="entry name" value="PAS-like_dom_sf"/>
</dbReference>
<dbReference type="AlphaFoldDB" id="A0A3S0V542"/>
<dbReference type="Proteomes" id="UP000280346">
    <property type="component" value="Unassembled WGS sequence"/>
</dbReference>
<organism evidence="2 3">
    <name type="scientific">Azospirillum doebereinerae</name>
    <dbReference type="NCBI Taxonomy" id="92933"/>
    <lineage>
        <taxon>Bacteria</taxon>
        <taxon>Pseudomonadati</taxon>
        <taxon>Pseudomonadota</taxon>
        <taxon>Alphaproteobacteria</taxon>
        <taxon>Rhodospirillales</taxon>
        <taxon>Azospirillaceae</taxon>
        <taxon>Azospirillum</taxon>
    </lineage>
</organism>
<evidence type="ECO:0000313" key="2">
    <source>
        <dbReference type="EMBL" id="RUQ67775.1"/>
    </source>
</evidence>
<protein>
    <submittedName>
        <fullName evidence="2">PAS domain S-box protein</fullName>
    </submittedName>
</protein>
<gene>
    <name evidence="2" type="ORF">EJ913_19045</name>
</gene>
<evidence type="ECO:0000313" key="3">
    <source>
        <dbReference type="Proteomes" id="UP000280346"/>
    </source>
</evidence>
<dbReference type="OrthoDB" id="266313at2"/>
<dbReference type="EMBL" id="RZIJ01000016">
    <property type="protein sequence ID" value="RUQ67775.1"/>
    <property type="molecule type" value="Genomic_DNA"/>
</dbReference>
<comment type="caution">
    <text evidence="2">The sequence shown here is derived from an EMBL/GenBank/DDBJ whole genome shotgun (WGS) entry which is preliminary data.</text>
</comment>
<accession>A0A3S0V542</accession>
<feature type="domain" description="PAS" evidence="1">
    <location>
        <begin position="26"/>
        <end position="77"/>
    </location>
</feature>
<dbReference type="InterPro" id="IPR000014">
    <property type="entry name" value="PAS"/>
</dbReference>
<dbReference type="RefSeq" id="WP_127000771.1">
    <property type="nucleotide sequence ID" value="NZ_JBNPXW010000014.1"/>
</dbReference>
<name>A0A3S0V542_9PROT</name>
<dbReference type="Pfam" id="PF08447">
    <property type="entry name" value="PAS_3"/>
    <property type="match status" value="1"/>
</dbReference>
<dbReference type="SUPFAM" id="SSF55785">
    <property type="entry name" value="PYP-like sensor domain (PAS domain)"/>
    <property type="match status" value="1"/>
</dbReference>
<sequence>MLHTGVHLTGRERTFPPDEIIVSKTDPKGRLTYVNDVFLEVAGYTEAELIGKSHSVIRHPAMPRTVFRRLWDTIRGGREIFAYVNNRAKCGDHYWVLAHITPNLAADGGVAGYHSSRRSPRRAVLDVVGPLYDRLRAAELQAGDGAAGMAAGARLLDDILAGEGVSYEEFVLGL</sequence>
<dbReference type="InterPro" id="IPR013655">
    <property type="entry name" value="PAS_fold_3"/>
</dbReference>
<evidence type="ECO:0000259" key="1">
    <source>
        <dbReference type="PROSITE" id="PS50112"/>
    </source>
</evidence>
<reference evidence="2 3" key="1">
    <citation type="submission" date="2018-12" db="EMBL/GenBank/DDBJ databases">
        <authorList>
            <person name="Yang Y."/>
        </authorList>
    </citation>
    <scope>NUCLEOTIDE SEQUENCE [LARGE SCALE GENOMIC DNA]</scope>
    <source>
        <strain evidence="2 3">GSF71</strain>
    </source>
</reference>
<dbReference type="Gene3D" id="3.30.450.20">
    <property type="entry name" value="PAS domain"/>
    <property type="match status" value="1"/>
</dbReference>